<evidence type="ECO:0000313" key="2">
    <source>
        <dbReference type="EMBL" id="MFC4133305.1"/>
    </source>
</evidence>
<accession>A0ABV8LQJ6</accession>
<feature type="signal peptide" evidence="1">
    <location>
        <begin position="1"/>
        <end position="26"/>
    </location>
</feature>
<feature type="chain" id="PRO_5046202315" description="Secreted protein" evidence="1">
    <location>
        <begin position="27"/>
        <end position="285"/>
    </location>
</feature>
<evidence type="ECO:0008006" key="4">
    <source>
        <dbReference type="Google" id="ProtNLM"/>
    </source>
</evidence>
<proteinExistence type="predicted"/>
<name>A0ABV8LQJ6_9ACTN</name>
<dbReference type="RefSeq" id="WP_253760894.1">
    <property type="nucleotide sequence ID" value="NZ_JAMZDZ010000001.1"/>
</dbReference>
<evidence type="ECO:0000256" key="1">
    <source>
        <dbReference type="SAM" id="SignalP"/>
    </source>
</evidence>
<keyword evidence="3" id="KW-1185">Reference proteome</keyword>
<keyword evidence="1" id="KW-0732">Signal</keyword>
<reference evidence="3" key="1">
    <citation type="journal article" date="2019" name="Int. J. Syst. Evol. Microbiol.">
        <title>The Global Catalogue of Microorganisms (GCM) 10K type strain sequencing project: providing services to taxonomists for standard genome sequencing and annotation.</title>
        <authorList>
            <consortium name="The Broad Institute Genomics Platform"/>
            <consortium name="The Broad Institute Genome Sequencing Center for Infectious Disease"/>
            <person name="Wu L."/>
            <person name="Ma J."/>
        </authorList>
    </citation>
    <scope>NUCLEOTIDE SEQUENCE [LARGE SCALE GENOMIC DNA]</scope>
    <source>
        <strain evidence="3">CGMCC 4.7289</strain>
    </source>
</reference>
<sequence>MQVRKVGAVAVGALATVAAIGAPAAAAPGLTTQHGDASATTAAATTGAAKALDKVGEPFFQPLITIGAGSSVNAAAWQICGSNAVAGPGAVVTSGTPHTQLGDCTNANVRLKQDTVPGVISILDDTSVNALPWQVCGSNVVAGVGVQAAVDSPATVVGDCDNANTQITDGKNPGGPNSLVSLLSGSVVNAAAWQVCGSTAVMGAGVSAGFNSPTTVTGTCRDSNNKISVREPQADIPLLSNVVLDVLPLQTCAQDSLVSLVGLSPAINSPANVLGGCVPPHSIYE</sequence>
<evidence type="ECO:0000313" key="3">
    <source>
        <dbReference type="Proteomes" id="UP001595816"/>
    </source>
</evidence>
<dbReference type="EMBL" id="JBHSAY010000010">
    <property type="protein sequence ID" value="MFC4133305.1"/>
    <property type="molecule type" value="Genomic_DNA"/>
</dbReference>
<dbReference type="Proteomes" id="UP001595816">
    <property type="component" value="Unassembled WGS sequence"/>
</dbReference>
<protein>
    <recommendedName>
        <fullName evidence="4">Secreted protein</fullName>
    </recommendedName>
</protein>
<organism evidence="2 3">
    <name type="scientific">Hamadaea flava</name>
    <dbReference type="NCBI Taxonomy" id="1742688"/>
    <lineage>
        <taxon>Bacteria</taxon>
        <taxon>Bacillati</taxon>
        <taxon>Actinomycetota</taxon>
        <taxon>Actinomycetes</taxon>
        <taxon>Micromonosporales</taxon>
        <taxon>Micromonosporaceae</taxon>
        <taxon>Hamadaea</taxon>
    </lineage>
</organism>
<comment type="caution">
    <text evidence="2">The sequence shown here is derived from an EMBL/GenBank/DDBJ whole genome shotgun (WGS) entry which is preliminary data.</text>
</comment>
<gene>
    <name evidence="2" type="ORF">ACFOZ4_22070</name>
</gene>